<name>A0A8X8ZJS7_SALSN</name>
<reference evidence="1" key="2">
    <citation type="submission" date="2020-08" db="EMBL/GenBank/DDBJ databases">
        <title>Plant Genome Project.</title>
        <authorList>
            <person name="Zhang R.-G."/>
        </authorList>
    </citation>
    <scope>NUCLEOTIDE SEQUENCE</scope>
    <source>
        <strain evidence="1">Huo1</strain>
        <tissue evidence="1">Leaf</tissue>
    </source>
</reference>
<reference evidence="1" key="1">
    <citation type="submission" date="2018-01" db="EMBL/GenBank/DDBJ databases">
        <authorList>
            <person name="Mao J.F."/>
        </authorList>
    </citation>
    <scope>NUCLEOTIDE SEQUENCE</scope>
    <source>
        <strain evidence="1">Huo1</strain>
        <tissue evidence="1">Leaf</tissue>
    </source>
</reference>
<sequence>MWQSLNPRPQQDVDVGGIDEIPQINNQGLVCGEHRGVPRDVLLHRPDNAGGGWLDGAVAEAFGAADPDAEDAVELPALARRRPLEDDFGGAWGGAVRRRCVGGEDRRLAVGEGEIVLEKEVGAWCGGRALDWFGEGGGGGGPKVMVAPMENFPYAFFKVSRWDGDKVPFLGSMIQVNIPNQVIDSSLLKF</sequence>
<evidence type="ECO:0000313" key="1">
    <source>
        <dbReference type="EMBL" id="KAG6407203.1"/>
    </source>
</evidence>
<organism evidence="1">
    <name type="scientific">Salvia splendens</name>
    <name type="common">Scarlet sage</name>
    <dbReference type="NCBI Taxonomy" id="180675"/>
    <lineage>
        <taxon>Eukaryota</taxon>
        <taxon>Viridiplantae</taxon>
        <taxon>Streptophyta</taxon>
        <taxon>Embryophyta</taxon>
        <taxon>Tracheophyta</taxon>
        <taxon>Spermatophyta</taxon>
        <taxon>Magnoliopsida</taxon>
        <taxon>eudicotyledons</taxon>
        <taxon>Gunneridae</taxon>
        <taxon>Pentapetalae</taxon>
        <taxon>asterids</taxon>
        <taxon>lamiids</taxon>
        <taxon>Lamiales</taxon>
        <taxon>Lamiaceae</taxon>
        <taxon>Nepetoideae</taxon>
        <taxon>Mentheae</taxon>
        <taxon>Salviinae</taxon>
        <taxon>Salvia</taxon>
        <taxon>Salvia subgen. Calosphace</taxon>
        <taxon>core Calosphace</taxon>
    </lineage>
</organism>
<dbReference type="Proteomes" id="UP000298416">
    <property type="component" value="Unassembled WGS sequence"/>
</dbReference>
<dbReference type="AlphaFoldDB" id="A0A8X8ZJS7"/>
<evidence type="ECO:0000313" key="2">
    <source>
        <dbReference type="Proteomes" id="UP000298416"/>
    </source>
</evidence>
<dbReference type="EMBL" id="PNBA02000011">
    <property type="protein sequence ID" value="KAG6407203.1"/>
    <property type="molecule type" value="Genomic_DNA"/>
</dbReference>
<protein>
    <submittedName>
        <fullName evidence="1">Uncharacterized protein</fullName>
    </submittedName>
</protein>
<accession>A0A8X8ZJS7</accession>
<comment type="caution">
    <text evidence="1">The sequence shown here is derived from an EMBL/GenBank/DDBJ whole genome shotgun (WGS) entry which is preliminary data.</text>
</comment>
<keyword evidence="2" id="KW-1185">Reference proteome</keyword>
<proteinExistence type="predicted"/>
<gene>
    <name evidence="1" type="ORF">SASPL_130187</name>
</gene>